<proteinExistence type="predicted"/>
<dbReference type="AlphaFoldDB" id="A0AAU8H473"/>
<feature type="domain" description="CRISPR type III-associated protein" evidence="2">
    <location>
        <begin position="8"/>
        <end position="205"/>
    </location>
</feature>
<organism evidence="3">
    <name type="scientific">Thermodesulfovibrio obliviosus</name>
    <dbReference type="NCBI Taxonomy" id="3118332"/>
    <lineage>
        <taxon>Bacteria</taxon>
        <taxon>Pseudomonadati</taxon>
        <taxon>Nitrospirota</taxon>
        <taxon>Thermodesulfovibrionia</taxon>
        <taxon>Thermodesulfovibrionales</taxon>
        <taxon>Thermodesulfovibrionaceae</taxon>
        <taxon>Thermodesulfovibrio</taxon>
    </lineage>
</organism>
<evidence type="ECO:0000313" key="3">
    <source>
        <dbReference type="EMBL" id="XCH49134.1"/>
    </source>
</evidence>
<evidence type="ECO:0000256" key="1">
    <source>
        <dbReference type="ARBA" id="ARBA00023118"/>
    </source>
</evidence>
<evidence type="ECO:0000259" key="2">
    <source>
        <dbReference type="Pfam" id="PF03787"/>
    </source>
</evidence>
<protein>
    <submittedName>
        <fullName evidence="3">RAMP superfamily CRISPR-associated protein</fullName>
    </submittedName>
</protein>
<name>A0AAU8H473_9BACT</name>
<gene>
    <name evidence="3" type="ORF">V4D31_02990</name>
</gene>
<reference evidence="3" key="1">
    <citation type="submission" date="2024-01" db="EMBL/GenBank/DDBJ databases">
        <title>The first autotrophic representatives of the genus Thermodesulfovibrio.</title>
        <authorList>
            <person name="Maltseva A.I."/>
            <person name="Elcheninov A.G."/>
            <person name="Kublanov I.V."/>
            <person name="Lebedinsky A.V."/>
            <person name="Frolov E.N."/>
        </authorList>
    </citation>
    <scope>NUCLEOTIDE SEQUENCE</scope>
    <source>
        <strain evidence="3">3462-1</strain>
    </source>
</reference>
<keyword evidence="1" id="KW-0051">Antiviral defense</keyword>
<dbReference type="InterPro" id="IPR005537">
    <property type="entry name" value="RAMP_III_fam"/>
</dbReference>
<dbReference type="EMBL" id="CP144374">
    <property type="protein sequence ID" value="XCH49134.1"/>
    <property type="molecule type" value="Genomic_DNA"/>
</dbReference>
<dbReference type="RefSeq" id="WP_353686767.1">
    <property type="nucleotide sequence ID" value="NZ_CP144374.1"/>
</dbReference>
<sequence length="495" mass="57707">MQAIRYSIKSLSPLLFASNTGDPNMVSTLDFIPGTHLRGMFANEYIKKRRLGENAHKDETFYRWFLKGELKITNAYIIYENYHYYPIPLSVQEDKKEKGNAYDLLFQNEEFDKQTKGIDGYVRFSGNYLYKFPVKKSLNFHHARDRERGTSKEGLIFNYESINEGQTFEGYIIGEDKDIKDFMSIIGDGIYYLGRSRNNQYGKIEFRLLDKEPVDFTGEIKTEIDDIQSAVITLLSDTIVYNEYGYSTTDIKGFEKAIGCKIKQAFIKQTEEEGFLSIWRLKTPQEVCFRAGSCFLVELKDGDIQRLRDLQKKGIGMRTHEGFGRFVIGWQAEENQITIKDEERTKPPRPEGAPPEKVKELIENIIKENLKKYIQIMAIKTAKDFNNLPPASLLAKLEDAVNKRELTKKLQNLKDKAKINLEKCRSKNADLYEYLTNFKVDVSHEIRQINKLAYLCNEISYQPENDADFKKELEKIYLTTFLSTMRKKKKQEEKK</sequence>
<accession>A0AAU8H473</accession>
<dbReference type="GO" id="GO:0051607">
    <property type="term" value="P:defense response to virus"/>
    <property type="evidence" value="ECO:0007669"/>
    <property type="project" value="UniProtKB-KW"/>
</dbReference>
<dbReference type="KEGG" id="tob:V4D31_02990"/>
<dbReference type="Pfam" id="PF03787">
    <property type="entry name" value="RAMPs"/>
    <property type="match status" value="1"/>
</dbReference>